<evidence type="ECO:0000256" key="1">
    <source>
        <dbReference type="ARBA" id="ARBA00011046"/>
    </source>
</evidence>
<name>A0A9X2WI13_9GAMM</name>
<protein>
    <submittedName>
        <fullName evidence="6">BlaI/MecI/CopY family transcriptional regulator</fullName>
    </submittedName>
</protein>
<comment type="similarity">
    <text evidence="1">Belongs to the BlaI transcriptional regulatory family.</text>
</comment>
<keyword evidence="2" id="KW-0805">Transcription regulation</keyword>
<dbReference type="Gene3D" id="1.10.10.10">
    <property type="entry name" value="Winged helix-like DNA-binding domain superfamily/Winged helix DNA-binding domain"/>
    <property type="match status" value="1"/>
</dbReference>
<proteinExistence type="inferred from homology"/>
<sequence length="157" mass="17352">MTRAADLTRWLKLPGVRPRTPSLGKRELAILEVLWQQGSLSAQQVHSFLLEDITLSTVQSTLERLHRKDLLQRHKESRAFFYTAVMHKTDLISNLLHDIAADLSAGDMAPMVSGFMDYLADVAPAMGNRLHQALSDEPDSTTANAEINSTNGGSHDS</sequence>
<evidence type="ECO:0000256" key="5">
    <source>
        <dbReference type="SAM" id="MobiDB-lite"/>
    </source>
</evidence>
<evidence type="ECO:0000313" key="7">
    <source>
        <dbReference type="Proteomes" id="UP001147830"/>
    </source>
</evidence>
<dbReference type="EMBL" id="JAOANI010000028">
    <property type="protein sequence ID" value="MCT7360735.1"/>
    <property type="molecule type" value="Genomic_DNA"/>
</dbReference>
<evidence type="ECO:0000256" key="2">
    <source>
        <dbReference type="ARBA" id="ARBA00023015"/>
    </source>
</evidence>
<dbReference type="GO" id="GO:0045892">
    <property type="term" value="P:negative regulation of DNA-templated transcription"/>
    <property type="evidence" value="ECO:0007669"/>
    <property type="project" value="InterPro"/>
</dbReference>
<comment type="caution">
    <text evidence="6">The sequence shown here is derived from an EMBL/GenBank/DDBJ whole genome shotgun (WGS) entry which is preliminary data.</text>
</comment>
<dbReference type="InterPro" id="IPR036388">
    <property type="entry name" value="WH-like_DNA-bd_sf"/>
</dbReference>
<feature type="compositionally biased region" description="Polar residues" evidence="5">
    <location>
        <begin position="140"/>
        <end position="157"/>
    </location>
</feature>
<dbReference type="SUPFAM" id="SSF46785">
    <property type="entry name" value="Winged helix' DNA-binding domain"/>
    <property type="match status" value="1"/>
</dbReference>
<dbReference type="Pfam" id="PF03965">
    <property type="entry name" value="Penicillinase_R"/>
    <property type="match status" value="1"/>
</dbReference>
<organism evidence="6 7">
    <name type="scientific">Thalassolituus pacificus</name>
    <dbReference type="NCBI Taxonomy" id="2975440"/>
    <lineage>
        <taxon>Bacteria</taxon>
        <taxon>Pseudomonadati</taxon>
        <taxon>Pseudomonadota</taxon>
        <taxon>Gammaproteobacteria</taxon>
        <taxon>Oceanospirillales</taxon>
        <taxon>Oceanospirillaceae</taxon>
        <taxon>Thalassolituus</taxon>
    </lineage>
</organism>
<accession>A0A9X2WI13</accession>
<feature type="region of interest" description="Disordered" evidence="5">
    <location>
        <begin position="134"/>
        <end position="157"/>
    </location>
</feature>
<evidence type="ECO:0000256" key="3">
    <source>
        <dbReference type="ARBA" id="ARBA00023125"/>
    </source>
</evidence>
<dbReference type="InterPro" id="IPR036390">
    <property type="entry name" value="WH_DNA-bd_sf"/>
</dbReference>
<dbReference type="GO" id="GO:0003677">
    <property type="term" value="F:DNA binding"/>
    <property type="evidence" value="ECO:0007669"/>
    <property type="project" value="UniProtKB-KW"/>
</dbReference>
<keyword evidence="4" id="KW-0804">Transcription</keyword>
<dbReference type="InterPro" id="IPR005650">
    <property type="entry name" value="BlaI_family"/>
</dbReference>
<gene>
    <name evidence="6" type="ORF">NYR02_17070</name>
</gene>
<keyword evidence="7" id="KW-1185">Reference proteome</keyword>
<reference evidence="6" key="1">
    <citation type="journal article" date="2022" name="Front. Microbiol.">
        <title>Genome-based taxonomic rearrangement of Oceanobacter-related bacteria including the description of Thalassolituus hydrocarbonoclasticus sp. nov. and Thalassolituus pacificus sp. nov. and emended description of the genus Thalassolituus.</title>
        <authorList>
            <person name="Dong C."/>
            <person name="Wei L."/>
            <person name="Wang J."/>
            <person name="Lai Q."/>
            <person name="Huang Z."/>
            <person name="Shao Z."/>
        </authorList>
    </citation>
    <scope>NUCLEOTIDE SEQUENCE</scope>
    <source>
        <strain evidence="6">59MF3M-4</strain>
    </source>
</reference>
<reference evidence="6" key="2">
    <citation type="submission" date="2022-08" db="EMBL/GenBank/DDBJ databases">
        <authorList>
            <person name="Dong C."/>
        </authorList>
    </citation>
    <scope>NUCLEOTIDE SEQUENCE</scope>
    <source>
        <strain evidence="6">59MF3M-4</strain>
    </source>
</reference>
<keyword evidence="3" id="KW-0238">DNA-binding</keyword>
<evidence type="ECO:0000256" key="4">
    <source>
        <dbReference type="ARBA" id="ARBA00023163"/>
    </source>
</evidence>
<dbReference type="RefSeq" id="WP_260977558.1">
    <property type="nucleotide sequence ID" value="NZ_JAOANI010000028.1"/>
</dbReference>
<dbReference type="Proteomes" id="UP001147830">
    <property type="component" value="Unassembled WGS sequence"/>
</dbReference>
<dbReference type="AlphaFoldDB" id="A0A9X2WI13"/>
<evidence type="ECO:0000313" key="6">
    <source>
        <dbReference type="EMBL" id="MCT7360735.1"/>
    </source>
</evidence>